<dbReference type="RefSeq" id="WP_210060288.1">
    <property type="nucleotide sequence ID" value="NZ_JAGGLJ010000004.1"/>
</dbReference>
<name>A0ABS4KB15_9FIRM</name>
<dbReference type="PANTHER" id="PTHR21299:SF2">
    <property type="entry name" value="CYTIDYLATE KINASE"/>
    <property type="match status" value="1"/>
</dbReference>
<evidence type="ECO:0000256" key="4">
    <source>
        <dbReference type="ARBA" id="ARBA00022777"/>
    </source>
</evidence>
<dbReference type="EMBL" id="JAGGLJ010000004">
    <property type="protein sequence ID" value="MBP2024982.1"/>
    <property type="molecule type" value="Genomic_DNA"/>
</dbReference>
<comment type="subcellular location">
    <subcellularLocation>
        <location evidence="8">Cytoplasm</location>
    </subcellularLocation>
</comment>
<gene>
    <name evidence="8" type="primary">cmk</name>
    <name evidence="10" type="ORF">J2Z71_000507</name>
</gene>
<reference evidence="10 11" key="1">
    <citation type="submission" date="2021-03" db="EMBL/GenBank/DDBJ databases">
        <title>Genomic Encyclopedia of Type Strains, Phase IV (KMG-IV): sequencing the most valuable type-strain genomes for metagenomic binning, comparative biology and taxonomic classification.</title>
        <authorList>
            <person name="Goeker M."/>
        </authorList>
    </citation>
    <scope>NUCLEOTIDE SEQUENCE [LARGE SCALE GENOMIC DNA]</scope>
    <source>
        <strain evidence="10 11">DSM 27563</strain>
    </source>
</reference>
<dbReference type="EC" id="2.7.4.25" evidence="8"/>
<evidence type="ECO:0000313" key="10">
    <source>
        <dbReference type="EMBL" id="MBP2024982.1"/>
    </source>
</evidence>
<sequence>MYSVAIDGPAGSGKSTIAKLLAKELNISYVDTGAMYRAIALKAKEENLDTEEKLKHALKSINIDFNEDRIFLDDVDVSDKIRTEEISKLASDISKLDFVREMLVSIQQNIASKKPVVMEGRDIGTVVLKDAKYKFFLTASIDSRVNRRYKQNLERGIKSDIEELREDIVKRDYNDTHRKNSPLVKASDAILIDNSNLNLEDNIELMLKYIRGE</sequence>
<dbReference type="NCBIfam" id="TIGR00017">
    <property type="entry name" value="cmk"/>
    <property type="match status" value="1"/>
</dbReference>
<evidence type="ECO:0000256" key="3">
    <source>
        <dbReference type="ARBA" id="ARBA00022741"/>
    </source>
</evidence>
<keyword evidence="3 8" id="KW-0547">Nucleotide-binding</keyword>
<organism evidence="10 11">
    <name type="scientific">Peptoniphilus stercorisuis</name>
    <dbReference type="NCBI Taxonomy" id="1436965"/>
    <lineage>
        <taxon>Bacteria</taxon>
        <taxon>Bacillati</taxon>
        <taxon>Bacillota</taxon>
        <taxon>Tissierellia</taxon>
        <taxon>Tissierellales</taxon>
        <taxon>Peptoniphilaceae</taxon>
        <taxon>Peptoniphilus</taxon>
    </lineage>
</organism>
<evidence type="ECO:0000256" key="5">
    <source>
        <dbReference type="ARBA" id="ARBA00022840"/>
    </source>
</evidence>
<dbReference type="Gene3D" id="3.40.50.300">
    <property type="entry name" value="P-loop containing nucleotide triphosphate hydrolases"/>
    <property type="match status" value="1"/>
</dbReference>
<evidence type="ECO:0000256" key="7">
    <source>
        <dbReference type="ARBA" id="ARBA00048478"/>
    </source>
</evidence>
<comment type="catalytic activity">
    <reaction evidence="6 8">
        <text>dCMP + ATP = dCDP + ADP</text>
        <dbReference type="Rhea" id="RHEA:25094"/>
        <dbReference type="ChEBI" id="CHEBI:30616"/>
        <dbReference type="ChEBI" id="CHEBI:57566"/>
        <dbReference type="ChEBI" id="CHEBI:58593"/>
        <dbReference type="ChEBI" id="CHEBI:456216"/>
        <dbReference type="EC" id="2.7.4.25"/>
    </reaction>
</comment>
<keyword evidence="4 8" id="KW-0418">Kinase</keyword>
<dbReference type="HAMAP" id="MF_00238">
    <property type="entry name" value="Cytidyl_kinase_type1"/>
    <property type="match status" value="1"/>
</dbReference>
<feature type="domain" description="Cytidylate kinase" evidence="9">
    <location>
        <begin position="4"/>
        <end position="211"/>
    </location>
</feature>
<dbReference type="GO" id="GO:0016301">
    <property type="term" value="F:kinase activity"/>
    <property type="evidence" value="ECO:0007669"/>
    <property type="project" value="UniProtKB-KW"/>
</dbReference>
<dbReference type="Pfam" id="PF02224">
    <property type="entry name" value="Cytidylate_kin"/>
    <property type="match status" value="1"/>
</dbReference>
<evidence type="ECO:0000256" key="6">
    <source>
        <dbReference type="ARBA" id="ARBA00047615"/>
    </source>
</evidence>
<keyword evidence="5 8" id="KW-0067">ATP-binding</keyword>
<evidence type="ECO:0000256" key="1">
    <source>
        <dbReference type="ARBA" id="ARBA00009427"/>
    </source>
</evidence>
<dbReference type="InterPro" id="IPR003136">
    <property type="entry name" value="Cytidylate_kin"/>
</dbReference>
<protein>
    <recommendedName>
        <fullName evidence="8">Cytidylate kinase</fullName>
        <shortName evidence="8">CK</shortName>
        <ecNumber evidence="8">2.7.4.25</ecNumber>
    </recommendedName>
    <alternativeName>
        <fullName evidence="8">Cytidine monophosphate kinase</fullName>
        <shortName evidence="8">CMP kinase</shortName>
    </alternativeName>
</protein>
<proteinExistence type="inferred from homology"/>
<dbReference type="SUPFAM" id="SSF52540">
    <property type="entry name" value="P-loop containing nucleoside triphosphate hydrolases"/>
    <property type="match status" value="1"/>
</dbReference>
<evidence type="ECO:0000313" key="11">
    <source>
        <dbReference type="Proteomes" id="UP001519306"/>
    </source>
</evidence>
<dbReference type="InterPro" id="IPR027417">
    <property type="entry name" value="P-loop_NTPase"/>
</dbReference>
<dbReference type="InterPro" id="IPR011994">
    <property type="entry name" value="Cytidylate_kinase_dom"/>
</dbReference>
<evidence type="ECO:0000256" key="2">
    <source>
        <dbReference type="ARBA" id="ARBA00022679"/>
    </source>
</evidence>
<dbReference type="CDD" id="cd02020">
    <property type="entry name" value="CMPK"/>
    <property type="match status" value="1"/>
</dbReference>
<accession>A0ABS4KB15</accession>
<keyword evidence="11" id="KW-1185">Reference proteome</keyword>
<comment type="catalytic activity">
    <reaction evidence="7 8">
        <text>CMP + ATP = CDP + ADP</text>
        <dbReference type="Rhea" id="RHEA:11600"/>
        <dbReference type="ChEBI" id="CHEBI:30616"/>
        <dbReference type="ChEBI" id="CHEBI:58069"/>
        <dbReference type="ChEBI" id="CHEBI:60377"/>
        <dbReference type="ChEBI" id="CHEBI:456216"/>
        <dbReference type="EC" id="2.7.4.25"/>
    </reaction>
</comment>
<dbReference type="PANTHER" id="PTHR21299">
    <property type="entry name" value="CYTIDYLATE KINASE/PANTOATE-BETA-ALANINE LIGASE"/>
    <property type="match status" value="1"/>
</dbReference>
<evidence type="ECO:0000259" key="9">
    <source>
        <dbReference type="Pfam" id="PF02224"/>
    </source>
</evidence>
<keyword evidence="8" id="KW-0963">Cytoplasm</keyword>
<keyword evidence="2 8" id="KW-0808">Transferase</keyword>
<dbReference type="Proteomes" id="UP001519306">
    <property type="component" value="Unassembled WGS sequence"/>
</dbReference>
<feature type="binding site" evidence="8">
    <location>
        <begin position="8"/>
        <end position="16"/>
    </location>
    <ligand>
        <name>ATP</name>
        <dbReference type="ChEBI" id="CHEBI:30616"/>
    </ligand>
</feature>
<comment type="similarity">
    <text evidence="1 8">Belongs to the cytidylate kinase family. Type 1 subfamily.</text>
</comment>
<evidence type="ECO:0000256" key="8">
    <source>
        <dbReference type="HAMAP-Rule" id="MF_00238"/>
    </source>
</evidence>
<comment type="caution">
    <text evidence="10">The sequence shown here is derived from an EMBL/GenBank/DDBJ whole genome shotgun (WGS) entry which is preliminary data.</text>
</comment>